<comment type="caution">
    <text evidence="5">The sequence shown here is derived from an EMBL/GenBank/DDBJ whole genome shotgun (WGS) entry which is preliminary data.</text>
</comment>
<name>A0A443P2U3_9MAGN</name>
<dbReference type="Pfam" id="PF01095">
    <property type="entry name" value="Pectinesterase"/>
    <property type="match status" value="1"/>
</dbReference>
<dbReference type="InterPro" id="IPR012334">
    <property type="entry name" value="Pectin_lyas_fold"/>
</dbReference>
<dbReference type="EMBL" id="QPKB01000005">
    <property type="protein sequence ID" value="RWR85140.1"/>
    <property type="molecule type" value="Genomic_DNA"/>
</dbReference>
<dbReference type="GO" id="GO:0030599">
    <property type="term" value="F:pectinesterase activity"/>
    <property type="evidence" value="ECO:0007669"/>
    <property type="project" value="InterPro"/>
</dbReference>
<dbReference type="OrthoDB" id="2019149at2759"/>
<comment type="pathway">
    <text evidence="1">Glycan metabolism; pectin degradation; 2-dehydro-3-deoxy-D-gluconate from pectin: step 1/5.</text>
</comment>
<accession>A0A443P2U3</accession>
<dbReference type="PANTHER" id="PTHR31707">
    <property type="entry name" value="PECTINESTERASE"/>
    <property type="match status" value="1"/>
</dbReference>
<dbReference type="SUPFAM" id="SSF51126">
    <property type="entry name" value="Pectin lyase-like"/>
    <property type="match status" value="1"/>
</dbReference>
<dbReference type="Gene3D" id="2.160.20.10">
    <property type="entry name" value="Single-stranded right-handed beta-helix, Pectin lyase-like"/>
    <property type="match status" value="1"/>
</dbReference>
<keyword evidence="6" id="KW-1185">Reference proteome</keyword>
<dbReference type="InterPro" id="IPR011050">
    <property type="entry name" value="Pectin_lyase_fold/virulence"/>
</dbReference>
<gene>
    <name evidence="5" type="ORF">CKAN_01399000</name>
</gene>
<evidence type="ECO:0000259" key="4">
    <source>
        <dbReference type="Pfam" id="PF01095"/>
    </source>
</evidence>
<keyword evidence="2" id="KW-0378">Hydrolase</keyword>
<evidence type="ECO:0000256" key="2">
    <source>
        <dbReference type="ARBA" id="ARBA00022801"/>
    </source>
</evidence>
<proteinExistence type="predicted"/>
<sequence>MRRQDTLCTYSERKFYRDSETSEGWLEWNDSFALDTLYYGEYMNHGPGANASRHVKRPGYWVITSPDEALNITVGQLIQGGEWLNSSELNYTIGL</sequence>
<feature type="domain" description="Pectinesterase catalytic" evidence="4">
    <location>
        <begin position="22"/>
        <end position="80"/>
    </location>
</feature>
<evidence type="ECO:0000256" key="3">
    <source>
        <dbReference type="ARBA" id="ARBA00023085"/>
    </source>
</evidence>
<dbReference type="GO" id="GO:0045490">
    <property type="term" value="P:pectin catabolic process"/>
    <property type="evidence" value="ECO:0007669"/>
    <property type="project" value="UniProtKB-UniPathway"/>
</dbReference>
<protein>
    <submittedName>
        <fullName evidence="5">Pectinesterase 3</fullName>
    </submittedName>
</protein>
<dbReference type="AlphaFoldDB" id="A0A443P2U3"/>
<keyword evidence="3" id="KW-0063">Aspartyl esterase</keyword>
<dbReference type="InterPro" id="IPR000070">
    <property type="entry name" value="Pectinesterase_cat"/>
</dbReference>
<evidence type="ECO:0000256" key="1">
    <source>
        <dbReference type="ARBA" id="ARBA00005184"/>
    </source>
</evidence>
<dbReference type="GO" id="GO:0042545">
    <property type="term" value="P:cell wall modification"/>
    <property type="evidence" value="ECO:0007669"/>
    <property type="project" value="InterPro"/>
</dbReference>
<evidence type="ECO:0000313" key="5">
    <source>
        <dbReference type="EMBL" id="RWR85140.1"/>
    </source>
</evidence>
<reference evidence="5 6" key="1">
    <citation type="journal article" date="2019" name="Nat. Plants">
        <title>Stout camphor tree genome fills gaps in understanding of flowering plant genome evolution.</title>
        <authorList>
            <person name="Chaw S.M."/>
            <person name="Liu Y.C."/>
            <person name="Wu Y.W."/>
            <person name="Wang H.Y."/>
            <person name="Lin C.I."/>
            <person name="Wu C.S."/>
            <person name="Ke H.M."/>
            <person name="Chang L.Y."/>
            <person name="Hsu C.Y."/>
            <person name="Yang H.T."/>
            <person name="Sudianto E."/>
            <person name="Hsu M.H."/>
            <person name="Wu K.P."/>
            <person name="Wang L.N."/>
            <person name="Leebens-Mack J.H."/>
            <person name="Tsai I.J."/>
        </authorList>
    </citation>
    <scope>NUCLEOTIDE SEQUENCE [LARGE SCALE GENOMIC DNA]</scope>
    <source>
        <strain evidence="6">cv. Chaw 1501</strain>
        <tissue evidence="5">Young leaves</tissue>
    </source>
</reference>
<organism evidence="5 6">
    <name type="scientific">Cinnamomum micranthum f. kanehirae</name>
    <dbReference type="NCBI Taxonomy" id="337451"/>
    <lineage>
        <taxon>Eukaryota</taxon>
        <taxon>Viridiplantae</taxon>
        <taxon>Streptophyta</taxon>
        <taxon>Embryophyta</taxon>
        <taxon>Tracheophyta</taxon>
        <taxon>Spermatophyta</taxon>
        <taxon>Magnoliopsida</taxon>
        <taxon>Magnoliidae</taxon>
        <taxon>Laurales</taxon>
        <taxon>Lauraceae</taxon>
        <taxon>Cinnamomum</taxon>
    </lineage>
</organism>
<dbReference type="STRING" id="337451.A0A443P2U3"/>
<evidence type="ECO:0000313" key="6">
    <source>
        <dbReference type="Proteomes" id="UP000283530"/>
    </source>
</evidence>
<dbReference type="Proteomes" id="UP000283530">
    <property type="component" value="Unassembled WGS sequence"/>
</dbReference>
<dbReference type="UniPathway" id="UPA00545">
    <property type="reaction ID" value="UER00823"/>
</dbReference>